<proteinExistence type="predicted"/>
<dbReference type="Gene3D" id="2.70.70.10">
    <property type="entry name" value="Glucose Permease (Domain IIA)"/>
    <property type="match status" value="1"/>
</dbReference>
<dbReference type="Pfam" id="PF01551">
    <property type="entry name" value="Peptidase_M23"/>
    <property type="match status" value="1"/>
</dbReference>
<evidence type="ECO:0000259" key="2">
    <source>
        <dbReference type="Pfam" id="PF01551"/>
    </source>
</evidence>
<evidence type="ECO:0000256" key="1">
    <source>
        <dbReference type="SAM" id="MobiDB-lite"/>
    </source>
</evidence>
<dbReference type="CDD" id="cd12797">
    <property type="entry name" value="M23_peptidase"/>
    <property type="match status" value="1"/>
</dbReference>
<reference evidence="4" key="1">
    <citation type="submission" date="2017-02" db="EMBL/GenBank/DDBJ databases">
        <authorList>
            <person name="Varghese N."/>
            <person name="Submissions S."/>
        </authorList>
    </citation>
    <scope>NUCLEOTIDE SEQUENCE [LARGE SCALE GENOMIC DNA]</scope>
    <source>
        <strain evidence="4">VKM Ac-2052</strain>
    </source>
</reference>
<sequence length="258" mass="26410">MKSIEPKSANVRPQRPRRNIASRFLPPAALLFVGALAVATSLPAAAFGPGSSFGLTGATGGPQSQDQLLSVDASAADVSVLRDGYTVNTPTPTPTPTPVAKPAAASTGGSPGGWGCQRDAPTETTRLTWPYDHPVKIGDGFGPRAEGMHDGVDLLAGNGTPVQAIGDGIVTASGYNGSAGNYVAIATMVGGQRLCSMYMHFQDGSVTVTVGQEVTAGTVIGLTGDTGNASVEHCHFELFFADGVRFDPIPYLTANASY</sequence>
<dbReference type="RefSeq" id="WP_078715168.1">
    <property type="nucleotide sequence ID" value="NZ_FUYG01000009.1"/>
</dbReference>
<dbReference type="AlphaFoldDB" id="A0A1T4YGF1"/>
<accession>A0A1T4YGF1</accession>
<gene>
    <name evidence="3" type="ORF">SAMN06295879_3116</name>
</gene>
<protein>
    <submittedName>
        <fullName evidence="3">Peptidase family M23</fullName>
    </submittedName>
</protein>
<feature type="domain" description="M23ase beta-sheet core" evidence="2">
    <location>
        <begin position="148"/>
        <end position="248"/>
    </location>
</feature>
<dbReference type="EMBL" id="FUYG01000009">
    <property type="protein sequence ID" value="SKB00912.1"/>
    <property type="molecule type" value="Genomic_DNA"/>
</dbReference>
<dbReference type="InterPro" id="IPR011055">
    <property type="entry name" value="Dup_hybrid_motif"/>
</dbReference>
<dbReference type="InterPro" id="IPR050570">
    <property type="entry name" value="Cell_wall_metabolism_enzyme"/>
</dbReference>
<evidence type="ECO:0000313" key="4">
    <source>
        <dbReference type="Proteomes" id="UP000189735"/>
    </source>
</evidence>
<organism evidence="3 4">
    <name type="scientific">Agreia bicolorata</name>
    <dbReference type="NCBI Taxonomy" id="110935"/>
    <lineage>
        <taxon>Bacteria</taxon>
        <taxon>Bacillati</taxon>
        <taxon>Actinomycetota</taxon>
        <taxon>Actinomycetes</taxon>
        <taxon>Micrococcales</taxon>
        <taxon>Microbacteriaceae</taxon>
        <taxon>Agreia</taxon>
    </lineage>
</organism>
<dbReference type="SUPFAM" id="SSF51261">
    <property type="entry name" value="Duplicated hybrid motif"/>
    <property type="match status" value="1"/>
</dbReference>
<name>A0A1T4YGF1_9MICO</name>
<dbReference type="GO" id="GO:0004222">
    <property type="term" value="F:metalloendopeptidase activity"/>
    <property type="evidence" value="ECO:0007669"/>
    <property type="project" value="TreeGrafter"/>
</dbReference>
<feature type="region of interest" description="Disordered" evidence="1">
    <location>
        <begin position="86"/>
        <end position="125"/>
    </location>
</feature>
<dbReference type="InterPro" id="IPR016047">
    <property type="entry name" value="M23ase_b-sheet_dom"/>
</dbReference>
<dbReference type="PANTHER" id="PTHR21666">
    <property type="entry name" value="PEPTIDASE-RELATED"/>
    <property type="match status" value="1"/>
</dbReference>
<dbReference type="PANTHER" id="PTHR21666:SF270">
    <property type="entry name" value="MUREIN HYDROLASE ACTIVATOR ENVC"/>
    <property type="match status" value="1"/>
</dbReference>
<dbReference type="Proteomes" id="UP000189735">
    <property type="component" value="Unassembled WGS sequence"/>
</dbReference>
<evidence type="ECO:0000313" key="3">
    <source>
        <dbReference type="EMBL" id="SKB00912.1"/>
    </source>
</evidence>